<evidence type="ECO:0000313" key="12">
    <source>
        <dbReference type="EMBL" id="SPO41823.1"/>
    </source>
</evidence>
<reference evidence="12 13" key="1">
    <citation type="submission" date="2018-03" db="EMBL/GenBank/DDBJ databases">
        <authorList>
            <person name="Guldener U."/>
        </authorList>
    </citation>
    <scope>NUCLEOTIDE SEQUENCE [LARGE SCALE GENOMIC DNA]</scope>
    <source>
        <strain evidence="12 13">DAOM196992</strain>
    </source>
</reference>
<evidence type="ECO:0000256" key="4">
    <source>
        <dbReference type="ARBA" id="ARBA00022723"/>
    </source>
</evidence>
<evidence type="ECO:0000313" key="13">
    <source>
        <dbReference type="Proteomes" id="UP000323386"/>
    </source>
</evidence>
<feature type="region of interest" description="Disordered" evidence="11">
    <location>
        <begin position="400"/>
        <end position="432"/>
    </location>
</feature>
<keyword evidence="9 10" id="KW-0456">Lyase</keyword>
<dbReference type="EC" id="4.4.1.17" evidence="10"/>
<evidence type="ECO:0000256" key="9">
    <source>
        <dbReference type="ARBA" id="ARBA00023239"/>
    </source>
</evidence>
<sequence length="455" mass="48134">MGASYSTEGHPSAQPHPAFASLAHASGSANNQHAVAALLAYKLAQAQAQAQAQAHAGVHPNSASKVPAGTPPPGCPMHASGASAPAPTPASPPPPKPKSKPVLPPSSAGQCPIPHDQRDAYLAGRSAASSSSSSSSSSSPLGYAGRTGGGGGSMAPAPAEKASWSSKLNPLNMMPEFNQGTAPDQQSILSTERTMSSIPRSRSSPAPGASPYDAPSACPVPHEDRKAAAGGVGGAAAPASQDESGSKWEYPSPQQFYNALVRKGWETPEEHVETMVLIHNFLNEQAWLEVLEWEKLAGADASRAELARFQGKPGTLSPKARVFGLLATLMPSRFSEEPPFDRHDWVVRRPDQDGREVRYVIDYYSVPDDPEREEPEFVLDVRPALDSFESLRVRAKKTFQEWSEASSSQQQQTKTAGNSTEEALERGKDVVRKGEEGLVRGVEKVKDKVASAAAQ</sequence>
<evidence type="ECO:0000256" key="7">
    <source>
        <dbReference type="ARBA" id="ARBA00023128"/>
    </source>
</evidence>
<keyword evidence="7 10" id="KW-0496">Mitochondrion</keyword>
<keyword evidence="13" id="KW-1185">Reference proteome</keyword>
<evidence type="ECO:0000256" key="6">
    <source>
        <dbReference type="ARBA" id="ARBA00023004"/>
    </source>
</evidence>
<accession>A0A5C3FBK3</accession>
<feature type="compositionally biased region" description="Low complexity" evidence="11">
    <location>
        <begin position="196"/>
        <end position="211"/>
    </location>
</feature>
<dbReference type="InterPro" id="IPR000511">
    <property type="entry name" value="Holocyt_c/c1_synthase"/>
</dbReference>
<keyword evidence="5 10" id="KW-0999">Mitochondrion inner membrane</keyword>
<evidence type="ECO:0000256" key="1">
    <source>
        <dbReference type="ARBA" id="ARBA00004273"/>
    </source>
</evidence>
<comment type="subcellular location">
    <subcellularLocation>
        <location evidence="1 10">Mitochondrion inner membrane</location>
    </subcellularLocation>
</comment>
<protein>
    <recommendedName>
        <fullName evidence="10">Holocytochrome c-type synthase</fullName>
        <ecNumber evidence="10">4.4.1.17</ecNumber>
    </recommendedName>
</protein>
<feature type="compositionally biased region" description="Pro residues" evidence="11">
    <location>
        <begin position="86"/>
        <end position="96"/>
    </location>
</feature>
<dbReference type="Pfam" id="PF01265">
    <property type="entry name" value="Cyto_heme_lyase"/>
    <property type="match status" value="2"/>
</dbReference>
<evidence type="ECO:0000256" key="11">
    <source>
        <dbReference type="SAM" id="MobiDB-lite"/>
    </source>
</evidence>
<name>A0A5C3FBK3_9BASI</name>
<dbReference type="Proteomes" id="UP000323386">
    <property type="component" value="Unassembled WGS sequence"/>
</dbReference>
<evidence type="ECO:0000256" key="8">
    <source>
        <dbReference type="ARBA" id="ARBA00023136"/>
    </source>
</evidence>
<feature type="region of interest" description="Disordered" evidence="11">
    <location>
        <begin position="44"/>
        <end position="250"/>
    </location>
</feature>
<feature type="compositionally biased region" description="Low complexity" evidence="11">
    <location>
        <begin position="44"/>
        <end position="56"/>
    </location>
</feature>
<feature type="compositionally biased region" description="Basic and acidic residues" evidence="11">
    <location>
        <begin position="423"/>
        <end position="432"/>
    </location>
</feature>
<comment type="function">
    <text evidence="10">Lyase that catalyzes the covalent linking of the heme group to the cytochrome C apoprotein to produce the mature functional cytochrome.</text>
</comment>
<evidence type="ECO:0000256" key="2">
    <source>
        <dbReference type="ARBA" id="ARBA00007255"/>
    </source>
</evidence>
<evidence type="ECO:0000256" key="3">
    <source>
        <dbReference type="ARBA" id="ARBA00022617"/>
    </source>
</evidence>
<keyword evidence="4 10" id="KW-0479">Metal-binding</keyword>
<keyword evidence="3 10" id="KW-0349">Heme</keyword>
<feature type="compositionally biased region" description="Polar residues" evidence="11">
    <location>
        <begin position="178"/>
        <end position="195"/>
    </location>
</feature>
<gene>
    <name evidence="12" type="ORF">PSFLO_07305</name>
</gene>
<keyword evidence="8 10" id="KW-0472">Membrane</keyword>
<dbReference type="PROSITE" id="PS00822">
    <property type="entry name" value="CYTO_HEME_LYASE_2"/>
    <property type="match status" value="1"/>
</dbReference>
<keyword evidence="6 10" id="KW-0408">Iron</keyword>
<dbReference type="GO" id="GO:0046872">
    <property type="term" value="F:metal ion binding"/>
    <property type="evidence" value="ECO:0007669"/>
    <property type="project" value="UniProtKB-KW"/>
</dbReference>
<dbReference type="AlphaFoldDB" id="A0A5C3FBK3"/>
<organism evidence="12 13">
    <name type="scientific">Pseudozyma flocculosa</name>
    <dbReference type="NCBI Taxonomy" id="84751"/>
    <lineage>
        <taxon>Eukaryota</taxon>
        <taxon>Fungi</taxon>
        <taxon>Dikarya</taxon>
        <taxon>Basidiomycota</taxon>
        <taxon>Ustilaginomycotina</taxon>
        <taxon>Ustilaginomycetes</taxon>
        <taxon>Ustilaginales</taxon>
        <taxon>Ustilaginaceae</taxon>
        <taxon>Pseudozyma</taxon>
    </lineage>
</organism>
<evidence type="ECO:0000256" key="10">
    <source>
        <dbReference type="RuleBase" id="RU363130"/>
    </source>
</evidence>
<proteinExistence type="inferred from homology"/>
<comment type="similarity">
    <text evidence="2 10">Belongs to the cytochrome c-type heme lyase family.</text>
</comment>
<dbReference type="GO" id="GO:0004408">
    <property type="term" value="F:holocytochrome-c synthase activity"/>
    <property type="evidence" value="ECO:0007669"/>
    <property type="project" value="UniProtKB-EC"/>
</dbReference>
<comment type="catalytic activity">
    <reaction evidence="10">
        <text>holo-[cytochrome c] = apo-[cytochrome c] + heme b</text>
        <dbReference type="Rhea" id="RHEA:22648"/>
        <dbReference type="Rhea" id="RHEA-COMP:10725"/>
        <dbReference type="Rhea" id="RHEA-COMP:10726"/>
        <dbReference type="ChEBI" id="CHEBI:29950"/>
        <dbReference type="ChEBI" id="CHEBI:60344"/>
        <dbReference type="ChEBI" id="CHEBI:83739"/>
        <dbReference type="EC" id="4.4.1.17"/>
    </reaction>
</comment>
<dbReference type="GO" id="GO:0005743">
    <property type="term" value="C:mitochondrial inner membrane"/>
    <property type="evidence" value="ECO:0007669"/>
    <property type="project" value="UniProtKB-SubCell"/>
</dbReference>
<feature type="compositionally biased region" description="Low complexity" evidence="11">
    <location>
        <begin position="126"/>
        <end position="144"/>
    </location>
</feature>
<dbReference type="PANTHER" id="PTHR12743:SF3">
    <property type="entry name" value="HOLOCYTOCHROME-C SYNTHASE"/>
    <property type="match status" value="1"/>
</dbReference>
<feature type="region of interest" description="Disordered" evidence="11">
    <location>
        <begin position="1"/>
        <end position="20"/>
    </location>
</feature>
<dbReference type="PANTHER" id="PTHR12743">
    <property type="entry name" value="CYTOCHROME C1 HEME LYASE"/>
    <property type="match status" value="1"/>
</dbReference>
<dbReference type="OrthoDB" id="4243at2759"/>
<dbReference type="EMBL" id="OOIP01000032">
    <property type="protein sequence ID" value="SPO41823.1"/>
    <property type="molecule type" value="Genomic_DNA"/>
</dbReference>
<evidence type="ECO:0000256" key="5">
    <source>
        <dbReference type="ARBA" id="ARBA00022792"/>
    </source>
</evidence>